<keyword evidence="4" id="KW-0812">Transmembrane</keyword>
<keyword evidence="9" id="KW-0325">Glycoprotein</keyword>
<gene>
    <name evidence="10" type="ORF">SNE40_015362</name>
</gene>
<evidence type="ECO:0000256" key="1">
    <source>
        <dbReference type="ARBA" id="ARBA00004323"/>
    </source>
</evidence>
<keyword evidence="3" id="KW-0808">Transferase</keyword>
<proteinExistence type="inferred from homology"/>
<dbReference type="GO" id="GO:0000139">
    <property type="term" value="C:Golgi membrane"/>
    <property type="evidence" value="ECO:0007669"/>
    <property type="project" value="UniProtKB-SubCell"/>
</dbReference>
<evidence type="ECO:0000256" key="3">
    <source>
        <dbReference type="ARBA" id="ARBA00022679"/>
    </source>
</evidence>
<organism evidence="10 11">
    <name type="scientific">Patella caerulea</name>
    <name type="common">Rayed Mediterranean limpet</name>
    <dbReference type="NCBI Taxonomy" id="87958"/>
    <lineage>
        <taxon>Eukaryota</taxon>
        <taxon>Metazoa</taxon>
        <taxon>Spiralia</taxon>
        <taxon>Lophotrochozoa</taxon>
        <taxon>Mollusca</taxon>
        <taxon>Gastropoda</taxon>
        <taxon>Patellogastropoda</taxon>
        <taxon>Patelloidea</taxon>
        <taxon>Patellidae</taxon>
        <taxon>Patella</taxon>
    </lineage>
</organism>
<comment type="caution">
    <text evidence="10">The sequence shown here is derived from an EMBL/GenBank/DDBJ whole genome shotgun (WGS) entry which is preliminary data.</text>
</comment>
<dbReference type="Gene3D" id="3.40.50.300">
    <property type="entry name" value="P-loop containing nucleotide triphosphate hydrolases"/>
    <property type="match status" value="1"/>
</dbReference>
<comment type="similarity">
    <text evidence="2">Belongs to the galactose-3-O-sulfotransferase family.</text>
</comment>
<dbReference type="InterPro" id="IPR009729">
    <property type="entry name" value="Gal-3-0_sulfotransfrase"/>
</dbReference>
<dbReference type="PANTHER" id="PTHR14647:SF87">
    <property type="entry name" value="PUTATIVE-RELATED"/>
    <property type="match status" value="1"/>
</dbReference>
<comment type="subcellular location">
    <subcellularLocation>
        <location evidence="1">Golgi apparatus membrane</location>
        <topology evidence="1">Single-pass type II membrane protein</topology>
    </subcellularLocation>
</comment>
<keyword evidence="7" id="KW-0333">Golgi apparatus</keyword>
<evidence type="ECO:0000256" key="5">
    <source>
        <dbReference type="ARBA" id="ARBA00022968"/>
    </source>
</evidence>
<keyword evidence="6" id="KW-1133">Transmembrane helix</keyword>
<evidence type="ECO:0000256" key="2">
    <source>
        <dbReference type="ARBA" id="ARBA00008124"/>
    </source>
</evidence>
<evidence type="ECO:0000256" key="4">
    <source>
        <dbReference type="ARBA" id="ARBA00022692"/>
    </source>
</evidence>
<dbReference type="PANTHER" id="PTHR14647">
    <property type="entry name" value="GALACTOSE-3-O-SULFOTRANSFERASE"/>
    <property type="match status" value="1"/>
</dbReference>
<dbReference type="AlphaFoldDB" id="A0AAN8JNB0"/>
<dbReference type="Pfam" id="PF06990">
    <property type="entry name" value="Gal-3-0_sulfotr"/>
    <property type="match status" value="1"/>
</dbReference>
<sequence length="375" mass="44090">MLKLSPGSRFELRHSDAIISNHLTTPFPVNEVRHVAFLKVHKASSSTVLNIIYRFGFQRGLTFVLARNGNYLGSDTSSIMKRILLPPSSNKTYDMLCNHVIFNKTIFGHYMPSDTVYIATIREPYERYRSAYHYGRTVVPLAYLMRGPNGTDSFEKFIANQEIYEPKNPYYSHTNNRMAIDFGFPVKYFKNSTKMLKYVHDLDLTLDLVMITERFDESMILLRRMLNWSFKDILYIKQNALKNKTKDNIDSTLIDKVKKFSELDYILYDYFYEKFDKRVKQQSSDFNDEVSAFKSIRERVAQFCFNATSSATHLWVADTKWNGAFSITFHDCEMLVMDELTFLDVVVKEQKSRISKYGINREFFDLIPNDRHKRK</sequence>
<keyword evidence="11" id="KW-1185">Reference proteome</keyword>
<dbReference type="InterPro" id="IPR027417">
    <property type="entry name" value="P-loop_NTPase"/>
</dbReference>
<reference evidence="10 11" key="1">
    <citation type="submission" date="2024-01" db="EMBL/GenBank/DDBJ databases">
        <title>The genome of the rayed Mediterranean limpet Patella caerulea (Linnaeus, 1758).</title>
        <authorList>
            <person name="Anh-Thu Weber A."/>
            <person name="Halstead-Nussloch G."/>
        </authorList>
    </citation>
    <scope>NUCLEOTIDE SEQUENCE [LARGE SCALE GENOMIC DNA]</scope>
    <source>
        <strain evidence="10">AATW-2023a</strain>
        <tissue evidence="10">Whole specimen</tissue>
    </source>
</reference>
<evidence type="ECO:0000256" key="6">
    <source>
        <dbReference type="ARBA" id="ARBA00022989"/>
    </source>
</evidence>
<dbReference type="GO" id="GO:0001733">
    <property type="term" value="F:galactosylceramide sulfotransferase activity"/>
    <property type="evidence" value="ECO:0007669"/>
    <property type="project" value="InterPro"/>
</dbReference>
<evidence type="ECO:0000313" key="11">
    <source>
        <dbReference type="Proteomes" id="UP001347796"/>
    </source>
</evidence>
<evidence type="ECO:0000256" key="8">
    <source>
        <dbReference type="ARBA" id="ARBA00023136"/>
    </source>
</evidence>
<dbReference type="SUPFAM" id="SSF52540">
    <property type="entry name" value="P-loop containing nucleoside triphosphate hydrolases"/>
    <property type="match status" value="1"/>
</dbReference>
<dbReference type="GO" id="GO:0009247">
    <property type="term" value="P:glycolipid biosynthetic process"/>
    <property type="evidence" value="ECO:0007669"/>
    <property type="project" value="InterPro"/>
</dbReference>
<accession>A0AAN8JNB0</accession>
<name>A0AAN8JNB0_PATCE</name>
<evidence type="ECO:0000313" key="10">
    <source>
        <dbReference type="EMBL" id="KAK6177218.1"/>
    </source>
</evidence>
<dbReference type="Proteomes" id="UP001347796">
    <property type="component" value="Unassembled WGS sequence"/>
</dbReference>
<protein>
    <submittedName>
        <fullName evidence="10">Uncharacterized protein</fullName>
    </submittedName>
</protein>
<dbReference type="EMBL" id="JAZGQO010000010">
    <property type="protein sequence ID" value="KAK6177218.1"/>
    <property type="molecule type" value="Genomic_DNA"/>
</dbReference>
<evidence type="ECO:0000256" key="9">
    <source>
        <dbReference type="ARBA" id="ARBA00023180"/>
    </source>
</evidence>
<keyword evidence="5" id="KW-0735">Signal-anchor</keyword>
<keyword evidence="8" id="KW-0472">Membrane</keyword>
<evidence type="ECO:0000256" key="7">
    <source>
        <dbReference type="ARBA" id="ARBA00023034"/>
    </source>
</evidence>